<dbReference type="Pfam" id="PF08761">
    <property type="entry name" value="dUTPase_2"/>
    <property type="match status" value="1"/>
</dbReference>
<dbReference type="RefSeq" id="WP_154531537.1">
    <property type="nucleotide sequence ID" value="NZ_JAQXTV010000037.1"/>
</dbReference>
<dbReference type="AlphaFoldDB" id="A0A7X2MZV8"/>
<name>A0A7X2MZV8_9CLOT</name>
<sequence length="159" mass="18491">MNIGKFYDQQRKYNKLLVIDPKINKAKMSTRKYLALNVKLSALANETQCFKYWIDKNYKMISSKIFDKYIECLSHILTIGLDKNYIDIEEVDVRPNDYCLSDQFLNLFVDINDMMISCSIDHYQTLFEDFISLGISLGFSQAKIEKGFLNSSTCFSIAL</sequence>
<dbReference type="InterPro" id="IPR016947">
    <property type="entry name" value="UCP030140"/>
</dbReference>
<comment type="caution">
    <text evidence="1">The sequence shown here is derived from an EMBL/GenBank/DDBJ whole genome shotgun (WGS) entry which is preliminary data.</text>
</comment>
<evidence type="ECO:0000313" key="1">
    <source>
        <dbReference type="EMBL" id="MSR91640.1"/>
    </source>
</evidence>
<organism evidence="1 2">
    <name type="scientific">Inconstantimicrobium porci</name>
    <dbReference type="NCBI Taxonomy" id="2652291"/>
    <lineage>
        <taxon>Bacteria</taxon>
        <taxon>Bacillati</taxon>
        <taxon>Bacillota</taxon>
        <taxon>Clostridia</taxon>
        <taxon>Eubacteriales</taxon>
        <taxon>Clostridiaceae</taxon>
        <taxon>Inconstantimicrobium</taxon>
    </lineage>
</organism>
<dbReference type="SUPFAM" id="SSF101386">
    <property type="entry name" value="all-alpha NTP pyrophosphatases"/>
    <property type="match status" value="1"/>
</dbReference>
<dbReference type="EMBL" id="VULX01000013">
    <property type="protein sequence ID" value="MSR91640.1"/>
    <property type="molecule type" value="Genomic_DNA"/>
</dbReference>
<dbReference type="PIRSF" id="PIRSF030140">
    <property type="entry name" value="UCP030140"/>
    <property type="match status" value="1"/>
</dbReference>
<evidence type="ECO:0000313" key="2">
    <source>
        <dbReference type="Proteomes" id="UP000460287"/>
    </source>
</evidence>
<gene>
    <name evidence="1" type="ORF">FYJ33_09520</name>
</gene>
<reference evidence="1 2" key="1">
    <citation type="submission" date="2019-08" db="EMBL/GenBank/DDBJ databases">
        <title>In-depth cultivation of the pig gut microbiome towards novel bacterial diversity and tailored functional studies.</title>
        <authorList>
            <person name="Wylensek D."/>
            <person name="Hitch T.C.A."/>
            <person name="Clavel T."/>
        </authorList>
    </citation>
    <scope>NUCLEOTIDE SEQUENCE [LARGE SCALE GENOMIC DNA]</scope>
    <source>
        <strain evidence="1 2">WCA-383-APC-5B</strain>
    </source>
</reference>
<dbReference type="Proteomes" id="UP000460287">
    <property type="component" value="Unassembled WGS sequence"/>
</dbReference>
<dbReference type="InterPro" id="IPR014871">
    <property type="entry name" value="dUTPase/dCTP_pyrophosphatase"/>
</dbReference>
<keyword evidence="2" id="KW-1185">Reference proteome</keyword>
<dbReference type="Gene3D" id="1.10.4010.10">
    <property type="entry name" value="Type II deoxyuridine triphosphatase"/>
    <property type="match status" value="1"/>
</dbReference>
<protein>
    <submittedName>
        <fullName evidence="1">dUTPase</fullName>
    </submittedName>
</protein>
<accession>A0A7X2MZV8</accession>
<proteinExistence type="predicted"/>